<evidence type="ECO:0000256" key="3">
    <source>
        <dbReference type="PROSITE-ProRule" id="PRU00221"/>
    </source>
</evidence>
<dbReference type="PROSITE" id="PS50082">
    <property type="entry name" value="WD_REPEATS_2"/>
    <property type="match status" value="5"/>
</dbReference>
<dbReference type="InterPro" id="IPR020472">
    <property type="entry name" value="WD40_PAC1"/>
</dbReference>
<dbReference type="AlphaFoldDB" id="A0A5B8MXW7"/>
<dbReference type="OrthoDB" id="674604at2759"/>
<dbReference type="Proteomes" id="UP000316726">
    <property type="component" value="Chromosome 16"/>
</dbReference>
<evidence type="ECO:0000313" key="5">
    <source>
        <dbReference type="EMBL" id="QDZ25191.1"/>
    </source>
</evidence>
<name>A0A5B8MXW7_9CHLO</name>
<dbReference type="CDD" id="cd00200">
    <property type="entry name" value="WD40"/>
    <property type="match status" value="1"/>
</dbReference>
<dbReference type="InterPro" id="IPR001680">
    <property type="entry name" value="WD40_rpt"/>
</dbReference>
<dbReference type="SMART" id="SM00320">
    <property type="entry name" value="WD40"/>
    <property type="match status" value="10"/>
</dbReference>
<gene>
    <name evidence="5" type="ORF">A3770_16p77090</name>
</gene>
<evidence type="ECO:0000313" key="6">
    <source>
        <dbReference type="Proteomes" id="UP000316726"/>
    </source>
</evidence>
<feature type="repeat" description="WD" evidence="3">
    <location>
        <begin position="182"/>
        <end position="211"/>
    </location>
</feature>
<dbReference type="InterPro" id="IPR015943">
    <property type="entry name" value="WD40/YVTN_repeat-like_dom_sf"/>
</dbReference>
<keyword evidence="2" id="KW-0677">Repeat</keyword>
<feature type="repeat" description="WD" evidence="3">
    <location>
        <begin position="124"/>
        <end position="170"/>
    </location>
</feature>
<evidence type="ECO:0000256" key="2">
    <source>
        <dbReference type="ARBA" id="ARBA00022737"/>
    </source>
</evidence>
<proteinExistence type="predicted"/>
<dbReference type="Pfam" id="PF00400">
    <property type="entry name" value="WD40"/>
    <property type="match status" value="8"/>
</dbReference>
<sequence>MALDSSYYSGSEGEDYDLDATLDEEKTYELWRSLSVKVKAYFDTSSSGRAGKRGGKDGMIIDKEFQKKLHSLLTQGLPQTKETGVVVCTVGTEGSYKVLYTALENGLVLRWRCKGNKSDLTGVLKGHKGMVTSILTYSHKGLNLPYMVFTGSADSSIKLWDPKSNQRVREGSVTEGVCVQTLMGHGGTVTCMIQVHDYIITGSTDCSVRIWLQTTDREALLYPWFEQLRVLSTFGGWVKYLSFSKTEDVGDSGSLWVADGNGYVTEFTVHETKGKSYNSEVSWVFESQVEKRRDTILYQTAQDRAIIQIQYIADENLLISLAYDYCLRVYDTKICKCLHVIHNQNGCAFTSFYYDSSHRDVFLADQYGYFTIYDVGTGKLISCKRVWREAIKDLKFISDMSTVVLASENEVEFWKVNRDTDYKLVSSGHVGPVISIVTKRSHQVSAVALNLTSTLRTGPLEQEHRIFSASLDNTIRMWDPYDMCCTRVLKEDRSEISSITCLRSKSKIVSGHDDGSLRLWNLDTGSTTNLREHSNTVTCLITACFEGKDEELVLSGSFDGYICVWDMQKKPAKGIIPHMLTKFQASPNSEILCLIHDSTKNVIVAGGNDTCVRVWSEAYEPLGVHEGHTEAVTCLALDANFLFSGSEDFSVKVWDTVPARGGEGGTAAPFRGGSTLIKTLVGHKRTVTSVEIEPSSGHLLSCGMDGVLNIWDYSRGHILKTFRHREELRCMVMRGDKSEVMVGTMQENILRFPLPTGADLEKLEMDLKKIEEAGDGTAADDSGAVEDVKEDQQERHEEVVDPRDAS</sequence>
<feature type="repeat" description="WD" evidence="3">
    <location>
        <begin position="625"/>
        <end position="655"/>
    </location>
</feature>
<dbReference type="PROSITE" id="PS50294">
    <property type="entry name" value="WD_REPEATS_REGION"/>
    <property type="match status" value="2"/>
</dbReference>
<keyword evidence="1 3" id="KW-0853">WD repeat</keyword>
<dbReference type="Gene3D" id="2.130.10.10">
    <property type="entry name" value="YVTN repeat-like/Quinoprotein amine dehydrogenase"/>
    <property type="match status" value="3"/>
</dbReference>
<dbReference type="STRING" id="1764295.A0A5B8MXW7"/>
<evidence type="ECO:0000256" key="1">
    <source>
        <dbReference type="ARBA" id="ARBA00022574"/>
    </source>
</evidence>
<dbReference type="PROSITE" id="PS00678">
    <property type="entry name" value="WD_REPEATS_1"/>
    <property type="match status" value="2"/>
</dbReference>
<dbReference type="PANTHER" id="PTHR19848">
    <property type="entry name" value="WD40 REPEAT PROTEIN"/>
    <property type="match status" value="1"/>
</dbReference>
<organism evidence="5 6">
    <name type="scientific">Chloropicon primus</name>
    <dbReference type="NCBI Taxonomy" id="1764295"/>
    <lineage>
        <taxon>Eukaryota</taxon>
        <taxon>Viridiplantae</taxon>
        <taxon>Chlorophyta</taxon>
        <taxon>Chloropicophyceae</taxon>
        <taxon>Chloropicales</taxon>
        <taxon>Chloropicaceae</taxon>
        <taxon>Chloropicon</taxon>
    </lineage>
</organism>
<dbReference type="PRINTS" id="PR00320">
    <property type="entry name" value="GPROTEINBRPT"/>
</dbReference>
<feature type="compositionally biased region" description="Basic and acidic residues" evidence="4">
    <location>
        <begin position="786"/>
        <end position="806"/>
    </location>
</feature>
<feature type="region of interest" description="Disordered" evidence="4">
    <location>
        <begin position="771"/>
        <end position="806"/>
    </location>
</feature>
<dbReference type="PANTHER" id="PTHR19848:SF8">
    <property type="entry name" value="F-BOX AND WD REPEAT DOMAIN CONTAINING 7"/>
    <property type="match status" value="1"/>
</dbReference>
<dbReference type="InterPro" id="IPR036322">
    <property type="entry name" value="WD40_repeat_dom_sf"/>
</dbReference>
<reference evidence="5 6" key="1">
    <citation type="submission" date="2018-07" db="EMBL/GenBank/DDBJ databases">
        <title>The complete nuclear genome of the prasinophyte Chloropicon primus (CCMP1205).</title>
        <authorList>
            <person name="Pombert J.-F."/>
            <person name="Otis C."/>
            <person name="Turmel M."/>
            <person name="Lemieux C."/>
        </authorList>
    </citation>
    <scope>NUCLEOTIDE SEQUENCE [LARGE SCALE GENOMIC DNA]</scope>
    <source>
        <strain evidence="5 6">CCMP1205</strain>
    </source>
</reference>
<protein>
    <submittedName>
        <fullName evidence="5">WD40 repeat domain-containing protein</fullName>
    </submittedName>
</protein>
<dbReference type="SUPFAM" id="SSF50978">
    <property type="entry name" value="WD40 repeat-like"/>
    <property type="match status" value="2"/>
</dbReference>
<dbReference type="InterPro" id="IPR019775">
    <property type="entry name" value="WD40_repeat_CS"/>
</dbReference>
<feature type="repeat" description="WD" evidence="3">
    <location>
        <begin position="489"/>
        <end position="530"/>
    </location>
</feature>
<evidence type="ECO:0000256" key="4">
    <source>
        <dbReference type="SAM" id="MobiDB-lite"/>
    </source>
</evidence>
<dbReference type="EMBL" id="CP031049">
    <property type="protein sequence ID" value="QDZ25191.1"/>
    <property type="molecule type" value="Genomic_DNA"/>
</dbReference>
<accession>A0A5B8MXW7</accession>
<feature type="repeat" description="WD" evidence="3">
    <location>
        <begin position="680"/>
        <end position="721"/>
    </location>
</feature>
<keyword evidence="6" id="KW-1185">Reference proteome</keyword>